<evidence type="ECO:0000313" key="2">
    <source>
        <dbReference type="EMBL" id="KAK2576621.1"/>
    </source>
</evidence>
<keyword evidence="3" id="KW-1185">Reference proteome</keyword>
<accession>A0AAD9RCQ6</accession>
<sequence length="142" mass="16220">MLAASERIGHSLRQHVQQNWQLNPTTKRISSQSSCTFMKCIEQGNALRTEKARKDSKNTEECSHQEGNEPKTRDFLSSCYRSLTEGAQRIIDNIGVSINNTKNSTNPWSRKILNSMLFLSGKSHDEFSCLTNFYEQNILMTT</sequence>
<reference evidence="2" key="2">
    <citation type="journal article" date="2023" name="Commun. Biol.">
        <title>Intrasexual cuticular hydrocarbon dimorphism in a wasp sheds light on hydrocarbon biosynthesis genes in Hymenoptera.</title>
        <authorList>
            <person name="Moris V.C."/>
            <person name="Podsiadlowski L."/>
            <person name="Martin S."/>
            <person name="Oeyen J.P."/>
            <person name="Donath A."/>
            <person name="Petersen M."/>
            <person name="Wilbrandt J."/>
            <person name="Misof B."/>
            <person name="Liedtke D."/>
            <person name="Thamm M."/>
            <person name="Scheiner R."/>
            <person name="Schmitt T."/>
            <person name="Niehuis O."/>
        </authorList>
    </citation>
    <scope>NUCLEOTIDE SEQUENCE</scope>
    <source>
        <strain evidence="2">GBR_01_08_01A</strain>
    </source>
</reference>
<gene>
    <name evidence="2" type="ORF">KPH14_005288</name>
</gene>
<evidence type="ECO:0000313" key="3">
    <source>
        <dbReference type="Proteomes" id="UP001258017"/>
    </source>
</evidence>
<dbReference type="EMBL" id="JAIFRP010004405">
    <property type="protein sequence ID" value="KAK2576621.1"/>
    <property type="molecule type" value="Genomic_DNA"/>
</dbReference>
<evidence type="ECO:0000256" key="1">
    <source>
        <dbReference type="SAM" id="MobiDB-lite"/>
    </source>
</evidence>
<protein>
    <submittedName>
        <fullName evidence="2">Uncharacterized protein</fullName>
    </submittedName>
</protein>
<feature type="region of interest" description="Disordered" evidence="1">
    <location>
        <begin position="49"/>
        <end position="73"/>
    </location>
</feature>
<reference evidence="2" key="1">
    <citation type="submission" date="2021-08" db="EMBL/GenBank/DDBJ databases">
        <authorList>
            <person name="Misof B."/>
            <person name="Oliver O."/>
            <person name="Podsiadlowski L."/>
            <person name="Donath A."/>
            <person name="Peters R."/>
            <person name="Mayer C."/>
            <person name="Rust J."/>
            <person name="Gunkel S."/>
            <person name="Lesny P."/>
            <person name="Martin S."/>
            <person name="Oeyen J.P."/>
            <person name="Petersen M."/>
            <person name="Panagiotis P."/>
            <person name="Wilbrandt J."/>
            <person name="Tanja T."/>
        </authorList>
    </citation>
    <scope>NUCLEOTIDE SEQUENCE</scope>
    <source>
        <strain evidence="2">GBR_01_08_01A</strain>
        <tissue evidence="2">Thorax + abdomen</tissue>
    </source>
</reference>
<comment type="caution">
    <text evidence="2">The sequence shown here is derived from an EMBL/GenBank/DDBJ whole genome shotgun (WGS) entry which is preliminary data.</text>
</comment>
<name>A0AAD9RCQ6_9HYME</name>
<dbReference type="AlphaFoldDB" id="A0AAD9RCQ6"/>
<organism evidence="2 3">
    <name type="scientific">Odynerus spinipes</name>
    <dbReference type="NCBI Taxonomy" id="1348599"/>
    <lineage>
        <taxon>Eukaryota</taxon>
        <taxon>Metazoa</taxon>
        <taxon>Ecdysozoa</taxon>
        <taxon>Arthropoda</taxon>
        <taxon>Hexapoda</taxon>
        <taxon>Insecta</taxon>
        <taxon>Pterygota</taxon>
        <taxon>Neoptera</taxon>
        <taxon>Endopterygota</taxon>
        <taxon>Hymenoptera</taxon>
        <taxon>Apocrita</taxon>
        <taxon>Aculeata</taxon>
        <taxon>Vespoidea</taxon>
        <taxon>Vespidae</taxon>
        <taxon>Eumeninae</taxon>
        <taxon>Odynerus</taxon>
    </lineage>
</organism>
<dbReference type="Proteomes" id="UP001258017">
    <property type="component" value="Unassembled WGS sequence"/>
</dbReference>
<proteinExistence type="predicted"/>